<evidence type="ECO:0000313" key="1">
    <source>
        <dbReference type="EMBL" id="QDU86068.1"/>
    </source>
</evidence>
<dbReference type="AlphaFoldDB" id="A0A518D3M8"/>
<organism evidence="1 2">
    <name type="scientific">Rohdeia mirabilis</name>
    <dbReference type="NCBI Taxonomy" id="2528008"/>
    <lineage>
        <taxon>Bacteria</taxon>
        <taxon>Pseudomonadati</taxon>
        <taxon>Planctomycetota</taxon>
        <taxon>Planctomycetia</taxon>
        <taxon>Planctomycetia incertae sedis</taxon>
        <taxon>Rohdeia</taxon>
    </lineage>
</organism>
<gene>
    <name evidence="1" type="ORF">Pla163_32170</name>
</gene>
<evidence type="ECO:0000313" key="2">
    <source>
        <dbReference type="Proteomes" id="UP000319342"/>
    </source>
</evidence>
<accession>A0A518D3M8</accession>
<proteinExistence type="predicted"/>
<name>A0A518D3M8_9BACT</name>
<sequence length="339" mass="35571">MNDAVRTGLALASDPDGHRHVLASATRRPGPRAGWQGLADLGTGGRAGSFARLVAPTRIDDEAQLADLIAHLVPLPPPIADGDDLASDADARELDVVDVIDLTGGPPLPERIAAPGGRDLRLRRGSAPSDLDGRALLFANERAPGGAWWAPVGATPPEIDGLGELLARAGLFGPAVRSGRAGRFASSVLEPLGASSSTAPDARDADLARLAIVLETRLRGAAESQGAVAHDSAIRASLDRRVASAPVKWTFATGSVDEIGAGDERSATFESADWRPSAITDLDAARDARLFPYWLLVFEADAHGRLRFTRAENARRRLAAKGPTTAPESAPVWVLEEDL</sequence>
<reference evidence="1 2" key="1">
    <citation type="submission" date="2019-02" db="EMBL/GenBank/DDBJ databases">
        <title>Deep-cultivation of Planctomycetes and their phenomic and genomic characterization uncovers novel biology.</title>
        <authorList>
            <person name="Wiegand S."/>
            <person name="Jogler M."/>
            <person name="Boedeker C."/>
            <person name="Pinto D."/>
            <person name="Vollmers J."/>
            <person name="Rivas-Marin E."/>
            <person name="Kohn T."/>
            <person name="Peeters S.H."/>
            <person name="Heuer A."/>
            <person name="Rast P."/>
            <person name="Oberbeckmann S."/>
            <person name="Bunk B."/>
            <person name="Jeske O."/>
            <person name="Meyerdierks A."/>
            <person name="Storesund J.E."/>
            <person name="Kallscheuer N."/>
            <person name="Luecker S."/>
            <person name="Lage O.M."/>
            <person name="Pohl T."/>
            <person name="Merkel B.J."/>
            <person name="Hornburger P."/>
            <person name="Mueller R.-W."/>
            <person name="Bruemmer F."/>
            <person name="Labrenz M."/>
            <person name="Spormann A.M."/>
            <person name="Op den Camp H."/>
            <person name="Overmann J."/>
            <person name="Amann R."/>
            <person name="Jetten M.S.M."/>
            <person name="Mascher T."/>
            <person name="Medema M.H."/>
            <person name="Devos D.P."/>
            <person name="Kaster A.-K."/>
            <person name="Ovreas L."/>
            <person name="Rohde M."/>
            <person name="Galperin M.Y."/>
            <person name="Jogler C."/>
        </authorList>
    </citation>
    <scope>NUCLEOTIDE SEQUENCE [LARGE SCALE GENOMIC DNA]</scope>
    <source>
        <strain evidence="1 2">Pla163</strain>
    </source>
</reference>
<dbReference type="Proteomes" id="UP000319342">
    <property type="component" value="Chromosome"/>
</dbReference>
<keyword evidence="2" id="KW-1185">Reference proteome</keyword>
<protein>
    <submittedName>
        <fullName evidence="1">Uncharacterized protein</fullName>
    </submittedName>
</protein>
<dbReference type="EMBL" id="CP036290">
    <property type="protein sequence ID" value="QDU86068.1"/>
    <property type="molecule type" value="Genomic_DNA"/>
</dbReference>